<dbReference type="AlphaFoldDB" id="A0A9P5H502"/>
<evidence type="ECO:0000259" key="1">
    <source>
        <dbReference type="Pfam" id="PF06985"/>
    </source>
</evidence>
<evidence type="ECO:0000313" key="3">
    <source>
        <dbReference type="Proteomes" id="UP000722485"/>
    </source>
</evidence>
<feature type="domain" description="Heterokaryon incompatibility" evidence="1">
    <location>
        <begin position="256"/>
        <end position="412"/>
    </location>
</feature>
<accession>A0A9P5H502</accession>
<proteinExistence type="predicted"/>
<dbReference type="InterPro" id="IPR010730">
    <property type="entry name" value="HET"/>
</dbReference>
<sequence>MSAVEPTALCTTCTGIFTGRWSMQTSGWKSDRHKPVGIFNREPAFGTAYEHGMEPYVHAKAATPTLSYPHHTVAELRVSAARCPLCRIVELFFDAPDGVSNITMDYMDGRKPVGKDRWNAEEVETAKGYVFMYTEKGEQSKLIFRYHVHEHWQSTRNMDVNPTIGEREGNLKDVKLDMYDLADKKNKCLLDWQNKGTTLERVSKWLEDDADFQKHLPKHHPRQLPTRLLRITTGSANPSVRLINSKDTNLDVNTRYIALSHSWGKSMPIKLVTSRLSEFSTTGITFGDLPRTFQDAAKLALDLGYAYIWIDSLCIIQDSPSDWLYEAQRMATVYTFSHLTVAASASTSTTTGISPVNPRPRTVIVRPTWLGLIHGFGVKPQQTLRIDDGHFTQFYHAITAAPLNKRGWTYQEYALAPRVLHCAEGEWWWNSISSEGIHRESSTKPYDFFTGPISISWPDSRSLYDVKPRSYPPTAGVIIWDNFASQYNQRALTKRRDKMVAFGAVAEIFGRVYKLPVEDPNEYVAGCWKSYLPLGLQWLVAERAERYVIQPGEEDEKYVIPSWSWASVDGLVRWRDGKALEKDRNKMVEGMPKVVDVAVTTEGGPFGPVLGGFIALHGPLLRIRVEKETSVIQNGAWSRNFTFLTTDDSAVGESMGMMFCLDSWIGRVDTWATDRDMFCAIMDEDLQDGNDAFGVLLERVEGRERGLYKRIGSTSVDWEGSEKVLAKATKGDRKVLKEEEYMDMDETTRHCTYKII</sequence>
<organism evidence="2 3">
    <name type="scientific">Cylindrodendrum hubeiense</name>
    <dbReference type="NCBI Taxonomy" id="595255"/>
    <lineage>
        <taxon>Eukaryota</taxon>
        <taxon>Fungi</taxon>
        <taxon>Dikarya</taxon>
        <taxon>Ascomycota</taxon>
        <taxon>Pezizomycotina</taxon>
        <taxon>Sordariomycetes</taxon>
        <taxon>Hypocreomycetidae</taxon>
        <taxon>Hypocreales</taxon>
        <taxon>Nectriaceae</taxon>
        <taxon>Cylindrodendrum</taxon>
    </lineage>
</organism>
<comment type="caution">
    <text evidence="2">The sequence shown here is derived from an EMBL/GenBank/DDBJ whole genome shotgun (WGS) entry which is preliminary data.</text>
</comment>
<keyword evidence="3" id="KW-1185">Reference proteome</keyword>
<gene>
    <name evidence="2" type="ORF">G7Z17_g8543</name>
</gene>
<reference evidence="2" key="1">
    <citation type="submission" date="2020-03" db="EMBL/GenBank/DDBJ databases">
        <title>Draft Genome Sequence of Cylindrodendrum hubeiense.</title>
        <authorList>
            <person name="Buettner E."/>
            <person name="Kellner H."/>
        </authorList>
    </citation>
    <scope>NUCLEOTIDE SEQUENCE</scope>
    <source>
        <strain evidence="2">IHI 201604</strain>
    </source>
</reference>
<protein>
    <recommendedName>
        <fullName evidence="1">Heterokaryon incompatibility domain-containing protein</fullName>
    </recommendedName>
</protein>
<evidence type="ECO:0000313" key="2">
    <source>
        <dbReference type="EMBL" id="KAF7546288.1"/>
    </source>
</evidence>
<dbReference type="OrthoDB" id="5347061at2759"/>
<dbReference type="PANTHER" id="PTHR33112:SF16">
    <property type="entry name" value="HETEROKARYON INCOMPATIBILITY DOMAIN-CONTAINING PROTEIN"/>
    <property type="match status" value="1"/>
</dbReference>
<name>A0A9P5H502_9HYPO</name>
<dbReference type="EMBL" id="JAANBB010000219">
    <property type="protein sequence ID" value="KAF7546288.1"/>
    <property type="molecule type" value="Genomic_DNA"/>
</dbReference>
<dbReference type="PANTHER" id="PTHR33112">
    <property type="entry name" value="DOMAIN PROTEIN, PUTATIVE-RELATED"/>
    <property type="match status" value="1"/>
</dbReference>
<dbReference type="Pfam" id="PF06985">
    <property type="entry name" value="HET"/>
    <property type="match status" value="1"/>
</dbReference>
<dbReference type="Proteomes" id="UP000722485">
    <property type="component" value="Unassembled WGS sequence"/>
</dbReference>